<keyword evidence="2" id="KW-1185">Reference proteome</keyword>
<proteinExistence type="predicted"/>
<evidence type="ECO:0000313" key="2">
    <source>
        <dbReference type="Proteomes" id="UP000252893"/>
    </source>
</evidence>
<organism evidence="1 2">
    <name type="scientific">Pseudochrobactrum asaccharolyticum</name>
    <dbReference type="NCBI Taxonomy" id="354351"/>
    <lineage>
        <taxon>Bacteria</taxon>
        <taxon>Pseudomonadati</taxon>
        <taxon>Pseudomonadota</taxon>
        <taxon>Alphaproteobacteria</taxon>
        <taxon>Hyphomicrobiales</taxon>
        <taxon>Brucellaceae</taxon>
        <taxon>Pseudochrobactrum</taxon>
    </lineage>
</organism>
<evidence type="ECO:0000313" key="1">
    <source>
        <dbReference type="EMBL" id="RBO93075.1"/>
    </source>
</evidence>
<gene>
    <name evidence="1" type="ORF">DFR47_106157</name>
</gene>
<comment type="caution">
    <text evidence="1">The sequence shown here is derived from an EMBL/GenBank/DDBJ whole genome shotgun (WGS) entry which is preliminary data.</text>
</comment>
<accession>A0A366DT35</accession>
<dbReference type="Proteomes" id="UP000252893">
    <property type="component" value="Unassembled WGS sequence"/>
</dbReference>
<dbReference type="AlphaFoldDB" id="A0A366DT35"/>
<sequence length="112" mass="12173">MTHYLAELYSPKATWIALSKEEKQAFFATIGAGMSSLSEFGIEPLAFGQTDPSQLHPAQQQFFAIWKFNDNAAVTILLEAIAATGWHDYFDTTNAAGEATDMGTHLAQLAAC</sequence>
<dbReference type="EMBL" id="QNRH01000006">
    <property type="protein sequence ID" value="RBO93075.1"/>
    <property type="molecule type" value="Genomic_DNA"/>
</dbReference>
<name>A0A366DT35_9HYPH</name>
<dbReference type="InterPro" id="IPR046724">
    <property type="entry name" value="DUF6616"/>
</dbReference>
<reference evidence="1 2" key="1">
    <citation type="submission" date="2018-06" db="EMBL/GenBank/DDBJ databases">
        <title>Genomic Encyclopedia of Type Strains, Phase IV (KMG-IV): sequencing the most valuable type-strain genomes for metagenomic binning, comparative biology and taxonomic classification.</title>
        <authorList>
            <person name="Goeker M."/>
        </authorList>
    </citation>
    <scope>NUCLEOTIDE SEQUENCE [LARGE SCALE GENOMIC DNA]</scope>
    <source>
        <strain evidence="1 2">DSM 25619</strain>
    </source>
</reference>
<dbReference type="RefSeq" id="WP_113945355.1">
    <property type="nucleotide sequence ID" value="NZ_JBHEEG010000007.1"/>
</dbReference>
<dbReference type="OrthoDB" id="670883at2"/>
<dbReference type="Pfam" id="PF20321">
    <property type="entry name" value="DUF6616"/>
    <property type="match status" value="1"/>
</dbReference>
<protein>
    <submittedName>
        <fullName evidence="1">Uncharacterized protein</fullName>
    </submittedName>
</protein>